<feature type="region of interest" description="Disordered" evidence="1">
    <location>
        <begin position="1"/>
        <end position="21"/>
    </location>
</feature>
<feature type="compositionally biased region" description="Polar residues" evidence="1">
    <location>
        <begin position="1"/>
        <end position="16"/>
    </location>
</feature>
<name>A0A3E1KAL5_9GAMM</name>
<evidence type="ECO:0000259" key="2">
    <source>
        <dbReference type="PROSITE" id="PS51746"/>
    </source>
</evidence>
<evidence type="ECO:0000313" key="4">
    <source>
        <dbReference type="Proteomes" id="UP000260351"/>
    </source>
</evidence>
<dbReference type="SMART" id="SM00332">
    <property type="entry name" value="PP2Cc"/>
    <property type="match status" value="1"/>
</dbReference>
<dbReference type="SUPFAM" id="SSF81606">
    <property type="entry name" value="PP2C-like"/>
    <property type="match status" value="1"/>
</dbReference>
<evidence type="ECO:0000313" key="3">
    <source>
        <dbReference type="EMBL" id="RFF31392.1"/>
    </source>
</evidence>
<dbReference type="InterPro" id="IPR001932">
    <property type="entry name" value="PPM-type_phosphatase-like_dom"/>
</dbReference>
<keyword evidence="4" id="KW-1185">Reference proteome</keyword>
<dbReference type="CDD" id="cd00143">
    <property type="entry name" value="PP2Cc"/>
    <property type="match status" value="1"/>
</dbReference>
<dbReference type="InterPro" id="IPR036457">
    <property type="entry name" value="PPM-type-like_dom_sf"/>
</dbReference>
<reference evidence="3 4" key="1">
    <citation type="submission" date="2018-08" db="EMBL/GenBank/DDBJ databases">
        <title>Wenzhouxiangella salilacus sp. nov., a novel bacterium isolated from a saline lake in Xinjiang Province, China.</title>
        <authorList>
            <person name="Han S."/>
        </authorList>
    </citation>
    <scope>NUCLEOTIDE SEQUENCE [LARGE SCALE GENOMIC DNA]</scope>
    <source>
        <strain evidence="3 4">XDB06</strain>
    </source>
</reference>
<dbReference type="Gene3D" id="3.60.40.10">
    <property type="entry name" value="PPM-type phosphatase domain"/>
    <property type="match status" value="1"/>
</dbReference>
<protein>
    <submittedName>
        <fullName evidence="3">Serine/threonine-protein phosphatase</fullName>
    </submittedName>
</protein>
<dbReference type="EMBL" id="QUZK01000021">
    <property type="protein sequence ID" value="RFF31392.1"/>
    <property type="molecule type" value="Genomic_DNA"/>
</dbReference>
<comment type="caution">
    <text evidence="3">The sequence shown here is derived from an EMBL/GenBank/DDBJ whole genome shotgun (WGS) entry which is preliminary data.</text>
</comment>
<dbReference type="AlphaFoldDB" id="A0A3E1KAL5"/>
<proteinExistence type="predicted"/>
<dbReference type="OrthoDB" id="9801841at2"/>
<feature type="domain" description="PPM-type phosphatase" evidence="2">
    <location>
        <begin position="12"/>
        <end position="245"/>
    </location>
</feature>
<organism evidence="3 4">
    <name type="scientific">Wenzhouxiangella sediminis</name>
    <dbReference type="NCBI Taxonomy" id="1792836"/>
    <lineage>
        <taxon>Bacteria</taxon>
        <taxon>Pseudomonadati</taxon>
        <taxon>Pseudomonadota</taxon>
        <taxon>Gammaproteobacteria</taxon>
        <taxon>Chromatiales</taxon>
        <taxon>Wenzhouxiangellaceae</taxon>
        <taxon>Wenzhouxiangella</taxon>
    </lineage>
</organism>
<dbReference type="Proteomes" id="UP000260351">
    <property type="component" value="Unassembled WGS sequence"/>
</dbReference>
<gene>
    <name evidence="3" type="ORF">DZC52_04850</name>
</gene>
<dbReference type="SMART" id="SM00331">
    <property type="entry name" value="PP2C_SIG"/>
    <property type="match status" value="1"/>
</dbReference>
<dbReference type="Pfam" id="PF13672">
    <property type="entry name" value="PP2C_2"/>
    <property type="match status" value="1"/>
</dbReference>
<sequence>MNSVTQGSGNRRSASVSDVGRVRRENQDAVLADDELGLWLVADGMGGHAGGARASAIARDTVRERAGRGESLAEAVMAAHHAIRAEQRERPEYNDMGTTIVALAERDDRYEVCWVGDSRAYRFCPENKRLELLTRDHNVAGVLVASGALTPDEATRHPQRHVLTDCLGLAGDEAPRIDQVENEWRPGDMILLCSDGLSGELGDVEIERILRSAEAFDAQGLVDTLLQGALASGAHDNVSAVVVAAPESAAPQRSRWKWPFGRRSG</sequence>
<dbReference type="PROSITE" id="PS51746">
    <property type="entry name" value="PPM_2"/>
    <property type="match status" value="1"/>
</dbReference>
<dbReference type="RefSeq" id="WP_116649998.1">
    <property type="nucleotide sequence ID" value="NZ_QUZK01000021.1"/>
</dbReference>
<accession>A0A3E1KAL5</accession>
<evidence type="ECO:0000256" key="1">
    <source>
        <dbReference type="SAM" id="MobiDB-lite"/>
    </source>
</evidence>